<reference evidence="4 5" key="1">
    <citation type="journal article" date="2017" name="Curr. Biol.">
        <title>The Evolution of Venom by Co-option of Single-Copy Genes.</title>
        <authorList>
            <person name="Martinson E.O."/>
            <person name="Mrinalini"/>
            <person name="Kelkar Y.D."/>
            <person name="Chang C.H."/>
            <person name="Werren J.H."/>
        </authorList>
    </citation>
    <scope>NUCLEOTIDE SEQUENCE [LARGE SCALE GENOMIC DNA]</scope>
    <source>
        <strain evidence="4 5">Alberta</strain>
        <tissue evidence="4">Whole body</tissue>
    </source>
</reference>
<dbReference type="GO" id="GO:0003341">
    <property type="term" value="P:cilium movement"/>
    <property type="evidence" value="ECO:0007669"/>
    <property type="project" value="TreeGrafter"/>
</dbReference>
<evidence type="ECO:0000256" key="1">
    <source>
        <dbReference type="ARBA" id="ARBA00022737"/>
    </source>
</evidence>
<dbReference type="Pfam" id="PF13432">
    <property type="entry name" value="TPR_16"/>
    <property type="match status" value="1"/>
</dbReference>
<accession>A0A232FB29</accession>
<name>A0A232FB29_9HYME</name>
<dbReference type="SMART" id="SM00028">
    <property type="entry name" value="TPR"/>
    <property type="match status" value="4"/>
</dbReference>
<dbReference type="EMBL" id="NNAY01000585">
    <property type="protein sequence ID" value="OXU27537.1"/>
    <property type="molecule type" value="Genomic_DNA"/>
</dbReference>
<dbReference type="GO" id="GO:0060271">
    <property type="term" value="P:cilium assembly"/>
    <property type="evidence" value="ECO:0007669"/>
    <property type="project" value="TreeGrafter"/>
</dbReference>
<dbReference type="InterPro" id="IPR052628">
    <property type="entry name" value="CFAP70"/>
</dbReference>
<evidence type="ECO:0000313" key="5">
    <source>
        <dbReference type="Proteomes" id="UP000215335"/>
    </source>
</evidence>
<protein>
    <recommendedName>
        <fullName evidence="6">Tetratricopeptide repeat protein 18</fullName>
    </recommendedName>
</protein>
<dbReference type="PANTHER" id="PTHR44314">
    <property type="entry name" value="CILIA- AND FLAGELLA-ASSOCIATED PROTEIN 70"/>
    <property type="match status" value="1"/>
</dbReference>
<evidence type="ECO:0000256" key="3">
    <source>
        <dbReference type="SAM" id="MobiDB-lite"/>
    </source>
</evidence>
<dbReference type="AlphaFoldDB" id="A0A232FB29"/>
<dbReference type="OrthoDB" id="10262375at2759"/>
<evidence type="ECO:0000313" key="4">
    <source>
        <dbReference type="EMBL" id="OXU27537.1"/>
    </source>
</evidence>
<keyword evidence="5" id="KW-1185">Reference proteome</keyword>
<comment type="caution">
    <text evidence="4">The sequence shown here is derived from an EMBL/GenBank/DDBJ whole genome shotgun (WGS) entry which is preliminary data.</text>
</comment>
<evidence type="ECO:0000256" key="2">
    <source>
        <dbReference type="ARBA" id="ARBA00022803"/>
    </source>
</evidence>
<evidence type="ECO:0008006" key="6">
    <source>
        <dbReference type="Google" id="ProtNLM"/>
    </source>
</evidence>
<dbReference type="InterPro" id="IPR011990">
    <property type="entry name" value="TPR-like_helical_dom_sf"/>
</dbReference>
<dbReference type="STRING" id="543379.A0A232FB29"/>
<dbReference type="GO" id="GO:0031514">
    <property type="term" value="C:motile cilium"/>
    <property type="evidence" value="ECO:0007669"/>
    <property type="project" value="TreeGrafter"/>
</dbReference>
<proteinExistence type="predicted"/>
<dbReference type="InterPro" id="IPR019734">
    <property type="entry name" value="TPR_rpt"/>
</dbReference>
<dbReference type="PANTHER" id="PTHR44314:SF1">
    <property type="entry name" value="CILIA- AND FLAGELLA-ASSOCIATED PROTEIN 70"/>
    <property type="match status" value="1"/>
</dbReference>
<organism evidence="4 5">
    <name type="scientific">Trichomalopsis sarcophagae</name>
    <dbReference type="NCBI Taxonomy" id="543379"/>
    <lineage>
        <taxon>Eukaryota</taxon>
        <taxon>Metazoa</taxon>
        <taxon>Ecdysozoa</taxon>
        <taxon>Arthropoda</taxon>
        <taxon>Hexapoda</taxon>
        <taxon>Insecta</taxon>
        <taxon>Pterygota</taxon>
        <taxon>Neoptera</taxon>
        <taxon>Endopterygota</taxon>
        <taxon>Hymenoptera</taxon>
        <taxon>Apocrita</taxon>
        <taxon>Proctotrupomorpha</taxon>
        <taxon>Chalcidoidea</taxon>
        <taxon>Pteromalidae</taxon>
        <taxon>Pteromalinae</taxon>
        <taxon>Trichomalopsis</taxon>
    </lineage>
</organism>
<sequence>MEESEIEQRNISFASQNSASDLLNEEGEESQPEIEITINSIENIIENNTLPLKISLEHEDTILGESEIIRIDATYDNPTKLHYINFTVGLPYEVNDLRSVSWIVSTPVLIKVFEISNNTNLPRQSLKTNSKKKLQGDSRRSSENEVKILGMCNVDLLPVVLGETVCDEKLVLELPSYSWDGNTTAWANLPRISLTMRLNEPDAILKEKDFNILNITVESIYNPPSICTEGMEYKCGTVLYTDNPVEESCIIFEAGKWTDFHDVEKTKSWGPLQNLESRARFSKYKIHHDYESVKNAYKKEFDLKAVVKKDVPRVEWNTVQRILLEPEDAENIQDRIKKYKFWPFEISVSSRQNNSKQKDKNDDSTFIYQCYVDASQLLFPGRTRSRVLAQLFTRNLSEMEEKTGLEQSIFGAVIVDESKNIRNKESIEVRESYKKFSKQIFISLKTFQARKNSQETESSSLPIFTENGDPVLVLIEFELYRPFLPARVIEDFTEAIQILKSKPKPKGPIYSYTPDLVQEQYVNCIKQLVDVIAENYRDFFEQCECQEKCDLKNAASKCKDKNNASNADEDVTCPYFYIPDELSRFRQFLHETGKYVSIRSTLRNKIINLLDQKFPMNSSEWYTTKNQNFVASCYTYLVEQMHTALNTKLDVRLVEEASKPDSLKELWFRAEEAYEFEDYEKTDKLITKIVCNDRKNADSWVKYAIHYLRRSESAEAIECCREAIGLDSRHKIALLLYGIILAMKEEYLDAEIFLKAVTHLYPRFAEGWAILHLLYIKIQYYPGIDLTLDIAEKCLKDRVREKETLDVLCEEPMAWSAMLGRNNQIFLLTTVLLLKLNLYDFAGLALAQELCHGERSVEFLYFLSVNSYLQKNYEDAIQQLNEAETIIGLEYSIAALMGHSLYKSGSIDEAIEQYESVDMLYDRPESIHLVHLRMGFHYIDIEEYEHARNVFLRACKQSPTCKTWLGVGISSYYLENFEESEIALTEANRIDCEDPEVWAYLCMLSMSLHRYDEFAQCYRMTVKNNLRSDKLWRLITHSMDTLGFSSPITVFENLTDRCVC</sequence>
<keyword evidence="1" id="KW-0677">Repeat</keyword>
<feature type="compositionally biased region" description="Polar residues" evidence="3">
    <location>
        <begin position="9"/>
        <end position="21"/>
    </location>
</feature>
<feature type="region of interest" description="Disordered" evidence="3">
    <location>
        <begin position="1"/>
        <end position="31"/>
    </location>
</feature>
<dbReference type="SUPFAM" id="SSF48452">
    <property type="entry name" value="TPR-like"/>
    <property type="match status" value="2"/>
</dbReference>
<gene>
    <name evidence="4" type="ORF">TSAR_016184</name>
</gene>
<dbReference type="Proteomes" id="UP000215335">
    <property type="component" value="Unassembled WGS sequence"/>
</dbReference>
<dbReference type="Gene3D" id="1.25.40.10">
    <property type="entry name" value="Tetratricopeptide repeat domain"/>
    <property type="match status" value="2"/>
</dbReference>
<dbReference type="GO" id="GO:0070062">
    <property type="term" value="C:extracellular exosome"/>
    <property type="evidence" value="ECO:0007669"/>
    <property type="project" value="TreeGrafter"/>
</dbReference>
<keyword evidence="2" id="KW-0802">TPR repeat</keyword>